<sequence length="349" mass="38903">MPVSVFDLHSDTLDRLAWPLLPSNLNSGSVTYEIDPQTPVEPGVLRDFATSPGHLSLEAMSDFSWCQCLAVFIPDTLTPEQSADFFKIVSDTLEEHVKRSPDLLAVAREANQIESILSSGRTCGILTIENGKLLAAREDMFDVIAQAGVRMVTLTWNAANPLGSGHDTHQGLTSFGRRAIAELESRHIIVDVSHLNDEGFADVAACARRPFVASHSNSRAIRDVPRNLTDDQFKFIRDAGGIVGLNFCDWFISATKDPTPEELFAHIDHWLDLGGSKTISLGSDYDGCDTPSWLDPCTHMQNLFQMAEERYGSYLAKRLFFDNAYEFFIRNEMDDEDARKQAQELDELI</sequence>
<dbReference type="AlphaFoldDB" id="A0A9D1L4M9"/>
<comment type="caution">
    <text evidence="1">The sequence shown here is derived from an EMBL/GenBank/DDBJ whole genome shotgun (WGS) entry which is preliminary data.</text>
</comment>
<dbReference type="PROSITE" id="PS51365">
    <property type="entry name" value="RENAL_DIPEPTIDASE_2"/>
    <property type="match status" value="1"/>
</dbReference>
<dbReference type="InterPro" id="IPR032466">
    <property type="entry name" value="Metal_Hydrolase"/>
</dbReference>
<dbReference type="EMBL" id="DVMQ01000012">
    <property type="protein sequence ID" value="HIU23990.1"/>
    <property type="molecule type" value="Genomic_DNA"/>
</dbReference>
<dbReference type="PANTHER" id="PTHR10443">
    <property type="entry name" value="MICROSOMAL DIPEPTIDASE"/>
    <property type="match status" value="1"/>
</dbReference>
<reference evidence="1" key="2">
    <citation type="journal article" date="2021" name="PeerJ">
        <title>Extensive microbial diversity within the chicken gut microbiome revealed by metagenomics and culture.</title>
        <authorList>
            <person name="Gilroy R."/>
            <person name="Ravi A."/>
            <person name="Getino M."/>
            <person name="Pursley I."/>
            <person name="Horton D.L."/>
            <person name="Alikhan N.F."/>
            <person name="Baker D."/>
            <person name="Gharbi K."/>
            <person name="Hall N."/>
            <person name="Watson M."/>
            <person name="Adriaenssens E.M."/>
            <person name="Foster-Nyarko E."/>
            <person name="Jarju S."/>
            <person name="Secka A."/>
            <person name="Antonio M."/>
            <person name="Oren A."/>
            <person name="Chaudhuri R.R."/>
            <person name="La Ragione R."/>
            <person name="Hildebrand F."/>
            <person name="Pallen M.J."/>
        </authorList>
    </citation>
    <scope>NUCLEOTIDE SEQUENCE</scope>
    <source>
        <strain evidence="1">ChiHjej12B11-29160</strain>
    </source>
</reference>
<accession>A0A9D1L4M9</accession>
<evidence type="ECO:0000313" key="1">
    <source>
        <dbReference type="EMBL" id="HIU23990.1"/>
    </source>
</evidence>
<gene>
    <name evidence="1" type="ORF">IAD17_03615</name>
</gene>
<dbReference type="Pfam" id="PF01244">
    <property type="entry name" value="Peptidase_M19"/>
    <property type="match status" value="1"/>
</dbReference>
<name>A0A9D1L4M9_9ACTN</name>
<proteinExistence type="predicted"/>
<dbReference type="PANTHER" id="PTHR10443:SF12">
    <property type="entry name" value="DIPEPTIDASE"/>
    <property type="match status" value="1"/>
</dbReference>
<dbReference type="Gene3D" id="3.20.20.140">
    <property type="entry name" value="Metal-dependent hydrolases"/>
    <property type="match status" value="1"/>
</dbReference>
<evidence type="ECO:0000313" key="2">
    <source>
        <dbReference type="Proteomes" id="UP000824078"/>
    </source>
</evidence>
<reference evidence="1" key="1">
    <citation type="submission" date="2020-10" db="EMBL/GenBank/DDBJ databases">
        <authorList>
            <person name="Gilroy R."/>
        </authorList>
    </citation>
    <scope>NUCLEOTIDE SEQUENCE</scope>
    <source>
        <strain evidence="1">ChiHjej12B11-29160</strain>
    </source>
</reference>
<organism evidence="1 2">
    <name type="scientific">Candidatus Coprovicinus avistercoris</name>
    <dbReference type="NCBI Taxonomy" id="2840754"/>
    <lineage>
        <taxon>Bacteria</taxon>
        <taxon>Bacillati</taxon>
        <taxon>Actinomycetota</taxon>
        <taxon>Coriobacteriia</taxon>
        <taxon>Coriobacteriales</taxon>
        <taxon>Coriobacteriaceae</taxon>
        <taxon>Coriobacteriaceae incertae sedis</taxon>
        <taxon>Candidatus Coprovicinus</taxon>
    </lineage>
</organism>
<dbReference type="Proteomes" id="UP000824078">
    <property type="component" value="Unassembled WGS sequence"/>
</dbReference>
<dbReference type="InterPro" id="IPR008257">
    <property type="entry name" value="Pept_M19"/>
</dbReference>
<protein>
    <submittedName>
        <fullName evidence="1">Membrane dipeptidase</fullName>
    </submittedName>
</protein>
<dbReference type="SUPFAM" id="SSF51556">
    <property type="entry name" value="Metallo-dependent hydrolases"/>
    <property type="match status" value="1"/>
</dbReference>
<dbReference type="GO" id="GO:0070573">
    <property type="term" value="F:metallodipeptidase activity"/>
    <property type="evidence" value="ECO:0007669"/>
    <property type="project" value="InterPro"/>
</dbReference>
<dbReference type="GO" id="GO:0006508">
    <property type="term" value="P:proteolysis"/>
    <property type="evidence" value="ECO:0007669"/>
    <property type="project" value="InterPro"/>
</dbReference>